<dbReference type="PANTHER" id="PTHR30250:SF11">
    <property type="entry name" value="O-ANTIGEN TRANSPORTER-RELATED"/>
    <property type="match status" value="1"/>
</dbReference>
<feature type="transmembrane region" description="Helical" evidence="6">
    <location>
        <begin position="12"/>
        <end position="32"/>
    </location>
</feature>
<evidence type="ECO:0000256" key="2">
    <source>
        <dbReference type="ARBA" id="ARBA00022475"/>
    </source>
</evidence>
<evidence type="ECO:0000256" key="1">
    <source>
        <dbReference type="ARBA" id="ARBA00004651"/>
    </source>
</evidence>
<feature type="transmembrane region" description="Helical" evidence="6">
    <location>
        <begin position="388"/>
        <end position="407"/>
    </location>
</feature>
<feature type="transmembrane region" description="Helical" evidence="6">
    <location>
        <begin position="52"/>
        <end position="72"/>
    </location>
</feature>
<dbReference type="InterPro" id="IPR050833">
    <property type="entry name" value="Poly_Biosynth_Transport"/>
</dbReference>
<evidence type="ECO:0000313" key="8">
    <source>
        <dbReference type="Proteomes" id="UP000789325"/>
    </source>
</evidence>
<keyword evidence="5 6" id="KW-0472">Membrane</keyword>
<dbReference type="EMBL" id="DYZL01000061">
    <property type="protein sequence ID" value="HJH42807.1"/>
    <property type="molecule type" value="Genomic_DNA"/>
</dbReference>
<dbReference type="PANTHER" id="PTHR30250">
    <property type="entry name" value="PST FAMILY PREDICTED COLANIC ACID TRANSPORTER"/>
    <property type="match status" value="1"/>
</dbReference>
<evidence type="ECO:0000256" key="4">
    <source>
        <dbReference type="ARBA" id="ARBA00022989"/>
    </source>
</evidence>
<reference evidence="7" key="1">
    <citation type="journal article" date="2021" name="PeerJ">
        <title>Extensive microbial diversity within the chicken gut microbiome revealed by metagenomics and culture.</title>
        <authorList>
            <person name="Gilroy R."/>
            <person name="Ravi A."/>
            <person name="Getino M."/>
            <person name="Pursley I."/>
            <person name="Horton D.L."/>
            <person name="Alikhan N.F."/>
            <person name="Baker D."/>
            <person name="Gharbi K."/>
            <person name="Hall N."/>
            <person name="Watson M."/>
            <person name="Adriaenssens E.M."/>
            <person name="Foster-Nyarko E."/>
            <person name="Jarju S."/>
            <person name="Secka A."/>
            <person name="Antonio M."/>
            <person name="Oren A."/>
            <person name="Chaudhuri R.R."/>
            <person name="La Ragione R."/>
            <person name="Hildebrand F."/>
            <person name="Pallen M.J."/>
        </authorList>
    </citation>
    <scope>NUCLEOTIDE SEQUENCE</scope>
    <source>
        <strain evidence="7">USAMLcec12-2067</strain>
    </source>
</reference>
<keyword evidence="4 6" id="KW-1133">Transmembrane helix</keyword>
<evidence type="ECO:0000256" key="5">
    <source>
        <dbReference type="ARBA" id="ARBA00023136"/>
    </source>
</evidence>
<keyword evidence="3 6" id="KW-0812">Transmembrane</keyword>
<organism evidence="7 8">
    <name type="scientific">Rubneribacter badeniensis</name>
    <dbReference type="NCBI Taxonomy" id="2070688"/>
    <lineage>
        <taxon>Bacteria</taxon>
        <taxon>Bacillati</taxon>
        <taxon>Actinomycetota</taxon>
        <taxon>Coriobacteriia</taxon>
        <taxon>Eggerthellales</taxon>
        <taxon>Eggerthellaceae</taxon>
        <taxon>Rubneribacter</taxon>
    </lineage>
</organism>
<feature type="transmembrane region" description="Helical" evidence="6">
    <location>
        <begin position="117"/>
        <end position="138"/>
    </location>
</feature>
<evidence type="ECO:0000313" key="7">
    <source>
        <dbReference type="EMBL" id="HJH42807.1"/>
    </source>
</evidence>
<evidence type="ECO:0000256" key="3">
    <source>
        <dbReference type="ARBA" id="ARBA00022692"/>
    </source>
</evidence>
<gene>
    <name evidence="7" type="ORF">K8V16_03335</name>
</gene>
<proteinExistence type="predicted"/>
<feature type="transmembrane region" description="Helical" evidence="6">
    <location>
        <begin position="325"/>
        <end position="347"/>
    </location>
</feature>
<keyword evidence="2" id="KW-1003">Cell membrane</keyword>
<feature type="transmembrane region" description="Helical" evidence="6">
    <location>
        <begin position="294"/>
        <end position="313"/>
    </location>
</feature>
<feature type="transmembrane region" description="Helical" evidence="6">
    <location>
        <begin position="210"/>
        <end position="233"/>
    </location>
</feature>
<dbReference type="Pfam" id="PF13440">
    <property type="entry name" value="Polysacc_synt_3"/>
    <property type="match status" value="1"/>
</dbReference>
<feature type="transmembrane region" description="Helical" evidence="6">
    <location>
        <begin position="84"/>
        <end position="105"/>
    </location>
</feature>
<evidence type="ECO:0000256" key="6">
    <source>
        <dbReference type="SAM" id="Phobius"/>
    </source>
</evidence>
<comment type="caution">
    <text evidence="7">The sequence shown here is derived from an EMBL/GenBank/DDBJ whole genome shotgun (WGS) entry which is preliminary data.</text>
</comment>
<dbReference type="Proteomes" id="UP000789325">
    <property type="component" value="Unassembled WGS sequence"/>
</dbReference>
<feature type="transmembrane region" description="Helical" evidence="6">
    <location>
        <begin position="441"/>
        <end position="459"/>
    </location>
</feature>
<feature type="transmembrane region" description="Helical" evidence="6">
    <location>
        <begin position="239"/>
        <end position="257"/>
    </location>
</feature>
<dbReference type="AlphaFoldDB" id="A0A9D2VJT3"/>
<protein>
    <submittedName>
        <fullName evidence="7">Oligosaccharide flippase family protein</fullName>
    </submittedName>
</protein>
<reference evidence="7" key="2">
    <citation type="submission" date="2021-09" db="EMBL/GenBank/DDBJ databases">
        <authorList>
            <person name="Gilroy R."/>
        </authorList>
    </citation>
    <scope>NUCLEOTIDE SEQUENCE</scope>
    <source>
        <strain evidence="7">USAMLcec12-2067</strain>
    </source>
</reference>
<sequence length="476" mass="52197">MSRARLFIENFVVYGLGSMLSKFVPLVMLPIVTRLMPDAGYYGYSDLSNTLVSLMQPVAIMGMYDAMFRMFFERDDEDFKRRVCSTALFFVTGMAVVVALCMVLLRDPIARLFFGGAEFVNLALVSAATVLVAGNNTIIQAPTRMQNKRLVFVVMNLSIALLSYAVSLPLLLAGEYLMALPIAAFIVAVFSLVVFAVLNRRWFGFRRFDLGLLKTMLAIGIPLMPGFLFYWAFNSASRVVIVSALGVGAAGVFAIAAKVGQVSQLIYTAFAQGWQYFAFSTMKDDDQVELNSRIYEYLGAASFLATALVIAVMDPVYRTLFTAEYAGGIVCVPYLFLAPLLMMLYQVAVNQLLVVKRTWPSLVMLASGAAVCVVLQLALVPVLGIEGAGVGTLCGYLVTNAVALAWLTRMKLMAVPRRFCALGLVFGAFFAVWRFALMGDTFALCIAFCAFAAVCAYLYRGELRGAVRKIKKKKEA</sequence>
<feature type="transmembrane region" description="Helical" evidence="6">
    <location>
        <begin position="178"/>
        <end position="198"/>
    </location>
</feature>
<name>A0A9D2VJT3_9ACTN</name>
<accession>A0A9D2VJT3</accession>
<feature type="transmembrane region" description="Helical" evidence="6">
    <location>
        <begin position="419"/>
        <end position="435"/>
    </location>
</feature>
<feature type="transmembrane region" description="Helical" evidence="6">
    <location>
        <begin position="359"/>
        <end position="382"/>
    </location>
</feature>
<feature type="transmembrane region" description="Helical" evidence="6">
    <location>
        <begin position="150"/>
        <end position="172"/>
    </location>
</feature>
<dbReference type="GO" id="GO:0005886">
    <property type="term" value="C:plasma membrane"/>
    <property type="evidence" value="ECO:0007669"/>
    <property type="project" value="UniProtKB-SubCell"/>
</dbReference>
<comment type="subcellular location">
    <subcellularLocation>
        <location evidence="1">Cell membrane</location>
        <topology evidence="1">Multi-pass membrane protein</topology>
    </subcellularLocation>
</comment>